<dbReference type="AlphaFoldDB" id="A0A0C2IQC8"/>
<organism evidence="3 4">
    <name type="scientific">Sporothrix brasiliensis 5110</name>
    <dbReference type="NCBI Taxonomy" id="1398154"/>
    <lineage>
        <taxon>Eukaryota</taxon>
        <taxon>Fungi</taxon>
        <taxon>Dikarya</taxon>
        <taxon>Ascomycota</taxon>
        <taxon>Pezizomycotina</taxon>
        <taxon>Sordariomycetes</taxon>
        <taxon>Sordariomycetidae</taxon>
        <taxon>Ophiostomatales</taxon>
        <taxon>Ophiostomataceae</taxon>
        <taxon>Sporothrix</taxon>
    </lineage>
</organism>
<feature type="transmembrane region" description="Helical" evidence="2">
    <location>
        <begin position="171"/>
        <end position="191"/>
    </location>
</feature>
<dbReference type="GeneID" id="63678151"/>
<dbReference type="RefSeq" id="XP_040615272.1">
    <property type="nucleotide sequence ID" value="XM_040763230.1"/>
</dbReference>
<keyword evidence="2" id="KW-0472">Membrane</keyword>
<evidence type="ECO:0000256" key="1">
    <source>
        <dbReference type="SAM" id="MobiDB-lite"/>
    </source>
</evidence>
<dbReference type="VEuPathDB" id="FungiDB:SPBR_04953"/>
<feature type="transmembrane region" description="Helical" evidence="2">
    <location>
        <begin position="211"/>
        <end position="230"/>
    </location>
</feature>
<gene>
    <name evidence="3" type="ORF">SPBR_04953</name>
</gene>
<protein>
    <recommendedName>
        <fullName evidence="5">Integral membrane protein</fullName>
    </recommendedName>
</protein>
<keyword evidence="2" id="KW-0812">Transmembrane</keyword>
<feature type="transmembrane region" description="Helical" evidence="2">
    <location>
        <begin position="291"/>
        <end position="311"/>
    </location>
</feature>
<comment type="caution">
    <text evidence="3">The sequence shown here is derived from an EMBL/GenBank/DDBJ whole genome shotgun (WGS) entry which is preliminary data.</text>
</comment>
<dbReference type="EMBL" id="AWTV01000010">
    <property type="protein sequence ID" value="KIH87262.1"/>
    <property type="molecule type" value="Genomic_DNA"/>
</dbReference>
<feature type="region of interest" description="Disordered" evidence="1">
    <location>
        <begin position="1"/>
        <end position="25"/>
    </location>
</feature>
<feature type="compositionally biased region" description="Low complexity" evidence="1">
    <location>
        <begin position="478"/>
        <end position="489"/>
    </location>
</feature>
<proteinExistence type="predicted"/>
<accession>A0A0C2IQC8</accession>
<name>A0A0C2IQC8_9PEZI</name>
<dbReference type="OrthoDB" id="5089392at2759"/>
<feature type="region of interest" description="Disordered" evidence="1">
    <location>
        <begin position="470"/>
        <end position="491"/>
    </location>
</feature>
<evidence type="ECO:0000313" key="4">
    <source>
        <dbReference type="Proteomes" id="UP000031575"/>
    </source>
</evidence>
<dbReference type="Proteomes" id="UP000031575">
    <property type="component" value="Unassembled WGS sequence"/>
</dbReference>
<feature type="transmembrane region" description="Helical" evidence="2">
    <location>
        <begin position="266"/>
        <end position="285"/>
    </location>
</feature>
<evidence type="ECO:0000313" key="3">
    <source>
        <dbReference type="EMBL" id="KIH87262.1"/>
    </source>
</evidence>
<dbReference type="HOGENOM" id="CLU_034859_1_0_1"/>
<keyword evidence="4" id="KW-1185">Reference proteome</keyword>
<keyword evidence="2" id="KW-1133">Transmembrane helix</keyword>
<evidence type="ECO:0008006" key="5">
    <source>
        <dbReference type="Google" id="ProtNLM"/>
    </source>
</evidence>
<reference evidence="3 4" key="1">
    <citation type="journal article" date="2014" name="BMC Genomics">
        <title>Comparative genomics of the major fungal agents of human and animal Sporotrichosis: Sporothrix schenckii and Sporothrix brasiliensis.</title>
        <authorList>
            <person name="Teixeira M.M."/>
            <person name="de Almeida L.G."/>
            <person name="Kubitschek-Barreira P."/>
            <person name="Alves F.L."/>
            <person name="Kioshima E.S."/>
            <person name="Abadio A.K."/>
            <person name="Fernandes L."/>
            <person name="Derengowski L.S."/>
            <person name="Ferreira K.S."/>
            <person name="Souza R.C."/>
            <person name="Ruiz J.C."/>
            <person name="de Andrade N.C."/>
            <person name="Paes H.C."/>
            <person name="Nicola A.M."/>
            <person name="Albuquerque P."/>
            <person name="Gerber A.L."/>
            <person name="Martins V.P."/>
            <person name="Peconick L.D."/>
            <person name="Neto A.V."/>
            <person name="Chaucanez C.B."/>
            <person name="Silva P.A."/>
            <person name="Cunha O.L."/>
            <person name="de Oliveira F.F."/>
            <person name="dos Santos T.C."/>
            <person name="Barros A.L."/>
            <person name="Soares M.A."/>
            <person name="de Oliveira L.M."/>
            <person name="Marini M.M."/>
            <person name="Villalobos-Duno H."/>
            <person name="Cunha M.M."/>
            <person name="de Hoog S."/>
            <person name="da Silveira J.F."/>
            <person name="Henrissat B."/>
            <person name="Nino-Vega G.A."/>
            <person name="Cisalpino P.S."/>
            <person name="Mora-Montes H.M."/>
            <person name="Almeida S.R."/>
            <person name="Stajich J.E."/>
            <person name="Lopes-Bezerra L.M."/>
            <person name="Vasconcelos A.T."/>
            <person name="Felipe M.S."/>
        </authorList>
    </citation>
    <scope>NUCLEOTIDE SEQUENCE [LARGE SCALE GENOMIC DNA]</scope>
    <source>
        <strain evidence="3 4">5110</strain>
    </source>
</reference>
<evidence type="ECO:0000256" key="2">
    <source>
        <dbReference type="SAM" id="Phobius"/>
    </source>
</evidence>
<sequence length="508" mass="54926">MATPIETVPAEKSDPLPITQASTDRAVDRPLSETSSGCLAFVKQTGGDGRYRPERPTKLRNSLLAGVGFLELANAGDFAANVWNEIPVPVHAIVLMALGASVALGILYFAAKDARLSWANVCGLRAERRHLRQAMGDARRRHGDDKAVVRTLACLLDVNFRETGTELVDRLGMDVCMGFGALTVGVGTFMAIDGANRDVFLASNLLSGYVGNAPCALYGLANLFWSLFVWRRAHRHRRAGATTTTTVTGLAGGRIEQMLQARIARVQLHSALNGVTGVVAGAASLVTATMWWGYVVLIPCIASSVLANYFWRHRIGYQRPLVAQQHAVVPFDEASIVAELAFVDASRQRWRQPRSSDPFAGLVAKPDSVSCVVEFIVRNRLFEALCMRVLADAQVCAHTAALVDTASDTVTVRAESLAAVTDDAARGRLIDLAWAVMIDAAPKCFRDQENALLEVLGCLLCRPVDANEKHEAPEAAEDPATATPPASEPALEHVIEMDALQQEHEREV</sequence>
<feature type="transmembrane region" description="Helical" evidence="2">
    <location>
        <begin position="89"/>
        <end position="110"/>
    </location>
</feature>